<keyword evidence="3" id="KW-0804">Transcription</keyword>
<reference evidence="7 8" key="2">
    <citation type="submission" date="2020-07" db="EMBL/GenBank/DDBJ databases">
        <title>Genome assembly of wild tea tree DASZ reveals pedigree and selection history of tea varieties.</title>
        <authorList>
            <person name="Zhang W."/>
        </authorList>
    </citation>
    <scope>NUCLEOTIDE SEQUENCE [LARGE SCALE GENOMIC DNA]</scope>
    <source>
        <strain evidence="8">cv. G240</strain>
        <tissue evidence="7">Leaf</tissue>
    </source>
</reference>
<proteinExistence type="predicted"/>
<dbReference type="AlphaFoldDB" id="A0A7J7H9B6"/>
<feature type="domain" description="BHLH" evidence="6">
    <location>
        <begin position="11"/>
        <end position="64"/>
    </location>
</feature>
<dbReference type="InterPro" id="IPR036638">
    <property type="entry name" value="HLH_DNA-bd_sf"/>
</dbReference>
<dbReference type="Pfam" id="PF00010">
    <property type="entry name" value="HLH"/>
    <property type="match status" value="1"/>
</dbReference>
<dbReference type="PANTHER" id="PTHR13935:SF63">
    <property type="entry name" value="BHLH DOMAIN-CONTAINING PROTEIN"/>
    <property type="match status" value="1"/>
</dbReference>
<dbReference type="GO" id="GO:0000977">
    <property type="term" value="F:RNA polymerase II transcription regulatory region sequence-specific DNA binding"/>
    <property type="evidence" value="ECO:0007669"/>
    <property type="project" value="TreeGrafter"/>
</dbReference>
<dbReference type="InterPro" id="IPR011598">
    <property type="entry name" value="bHLH_dom"/>
</dbReference>
<dbReference type="Proteomes" id="UP000593564">
    <property type="component" value="Unassembled WGS sequence"/>
</dbReference>
<comment type="subcellular location">
    <subcellularLocation>
        <location evidence="1">Nucleus</location>
    </subcellularLocation>
</comment>
<evidence type="ECO:0000313" key="8">
    <source>
        <dbReference type="Proteomes" id="UP000593564"/>
    </source>
</evidence>
<evidence type="ECO:0000256" key="1">
    <source>
        <dbReference type="ARBA" id="ARBA00004123"/>
    </source>
</evidence>
<evidence type="ECO:0000256" key="4">
    <source>
        <dbReference type="ARBA" id="ARBA00023242"/>
    </source>
</evidence>
<dbReference type="InterPro" id="IPR015660">
    <property type="entry name" value="MASH1/Ascl1a-like"/>
</dbReference>
<sequence length="215" mass="24757">MASCHYTSSSTPKIERRIIEKNRRNHMKSLYSKLYSLLPNHDPSKEAVPLPDRLEEAEKYIKSLQMRLEKYKEKKETLLGRKRSHSCITDFKQALKSPQIEIREMGPAVNVVLISGQDDKFIFHEIIRLIHEEGADVINASFSVVGNSIRHVVHAKIGEFAPKFEAARVSNRLREFVNGSISDVESQSESLEFEIQPDMWEFEIPQIFPLGVYSN</sequence>
<keyword evidence="2" id="KW-0805">Transcription regulation</keyword>
<comment type="caution">
    <text evidence="7">The sequence shown here is derived from an EMBL/GenBank/DDBJ whole genome shotgun (WGS) entry which is preliminary data.</text>
</comment>
<name>A0A7J7H9B6_CAMSI</name>
<evidence type="ECO:0000256" key="2">
    <source>
        <dbReference type="ARBA" id="ARBA00023015"/>
    </source>
</evidence>
<organism evidence="7 8">
    <name type="scientific">Camellia sinensis</name>
    <name type="common">Tea plant</name>
    <name type="synonym">Thea sinensis</name>
    <dbReference type="NCBI Taxonomy" id="4442"/>
    <lineage>
        <taxon>Eukaryota</taxon>
        <taxon>Viridiplantae</taxon>
        <taxon>Streptophyta</taxon>
        <taxon>Embryophyta</taxon>
        <taxon>Tracheophyta</taxon>
        <taxon>Spermatophyta</taxon>
        <taxon>Magnoliopsida</taxon>
        <taxon>eudicotyledons</taxon>
        <taxon>Gunneridae</taxon>
        <taxon>Pentapetalae</taxon>
        <taxon>asterids</taxon>
        <taxon>Ericales</taxon>
        <taxon>Theaceae</taxon>
        <taxon>Camellia</taxon>
    </lineage>
</organism>
<dbReference type="SUPFAM" id="SSF47459">
    <property type="entry name" value="HLH, helix-loop-helix DNA-binding domain"/>
    <property type="match status" value="1"/>
</dbReference>
<dbReference type="Gene3D" id="4.10.280.10">
    <property type="entry name" value="Helix-loop-helix DNA-binding domain"/>
    <property type="match status" value="1"/>
</dbReference>
<feature type="coiled-coil region" evidence="5">
    <location>
        <begin position="54"/>
        <end position="81"/>
    </location>
</feature>
<evidence type="ECO:0000256" key="3">
    <source>
        <dbReference type="ARBA" id="ARBA00023163"/>
    </source>
</evidence>
<dbReference type="GO" id="GO:0046983">
    <property type="term" value="F:protein dimerization activity"/>
    <property type="evidence" value="ECO:0007669"/>
    <property type="project" value="InterPro"/>
</dbReference>
<dbReference type="GO" id="GO:0090575">
    <property type="term" value="C:RNA polymerase II transcription regulator complex"/>
    <property type="evidence" value="ECO:0007669"/>
    <property type="project" value="TreeGrafter"/>
</dbReference>
<gene>
    <name evidence="7" type="ORF">HYC85_014303</name>
</gene>
<protein>
    <recommendedName>
        <fullName evidence="6">BHLH domain-containing protein</fullName>
    </recommendedName>
</protein>
<dbReference type="GO" id="GO:0000981">
    <property type="term" value="F:DNA-binding transcription factor activity, RNA polymerase II-specific"/>
    <property type="evidence" value="ECO:0007669"/>
    <property type="project" value="TreeGrafter"/>
</dbReference>
<accession>A0A7J7H9B6</accession>
<dbReference type="PANTHER" id="PTHR13935">
    <property type="entry name" value="ACHAETE-SCUTE TRANSCRIPTION FACTOR-RELATED"/>
    <property type="match status" value="1"/>
</dbReference>
<dbReference type="PROSITE" id="PS50888">
    <property type="entry name" value="BHLH"/>
    <property type="match status" value="1"/>
</dbReference>
<dbReference type="EMBL" id="JACBKZ010000006">
    <property type="protein sequence ID" value="KAF5948346.1"/>
    <property type="molecule type" value="Genomic_DNA"/>
</dbReference>
<evidence type="ECO:0000259" key="6">
    <source>
        <dbReference type="PROSITE" id="PS50888"/>
    </source>
</evidence>
<keyword evidence="4" id="KW-0539">Nucleus</keyword>
<evidence type="ECO:0000256" key="5">
    <source>
        <dbReference type="SAM" id="Coils"/>
    </source>
</evidence>
<keyword evidence="8" id="KW-1185">Reference proteome</keyword>
<keyword evidence="5" id="KW-0175">Coiled coil</keyword>
<evidence type="ECO:0000313" key="7">
    <source>
        <dbReference type="EMBL" id="KAF5948346.1"/>
    </source>
</evidence>
<reference evidence="8" key="1">
    <citation type="journal article" date="2020" name="Nat. Commun.">
        <title>Genome assembly of wild tea tree DASZ reveals pedigree and selection history of tea varieties.</title>
        <authorList>
            <person name="Zhang W."/>
            <person name="Zhang Y."/>
            <person name="Qiu H."/>
            <person name="Guo Y."/>
            <person name="Wan H."/>
            <person name="Zhang X."/>
            <person name="Scossa F."/>
            <person name="Alseekh S."/>
            <person name="Zhang Q."/>
            <person name="Wang P."/>
            <person name="Xu L."/>
            <person name="Schmidt M.H."/>
            <person name="Jia X."/>
            <person name="Li D."/>
            <person name="Zhu A."/>
            <person name="Guo F."/>
            <person name="Chen W."/>
            <person name="Ni D."/>
            <person name="Usadel B."/>
            <person name="Fernie A.R."/>
            <person name="Wen W."/>
        </authorList>
    </citation>
    <scope>NUCLEOTIDE SEQUENCE [LARGE SCALE GENOMIC DNA]</scope>
    <source>
        <strain evidence="8">cv. G240</strain>
    </source>
</reference>